<organism evidence="1 2">
    <name type="scientific">Stegodyphus mimosarum</name>
    <name type="common">African social velvet spider</name>
    <dbReference type="NCBI Taxonomy" id="407821"/>
    <lineage>
        <taxon>Eukaryota</taxon>
        <taxon>Metazoa</taxon>
        <taxon>Ecdysozoa</taxon>
        <taxon>Arthropoda</taxon>
        <taxon>Chelicerata</taxon>
        <taxon>Arachnida</taxon>
        <taxon>Araneae</taxon>
        <taxon>Araneomorphae</taxon>
        <taxon>Entelegynae</taxon>
        <taxon>Eresoidea</taxon>
        <taxon>Eresidae</taxon>
        <taxon>Stegodyphus</taxon>
    </lineage>
</organism>
<sequence>TTHILFETHKHTLYKLNSHLFQASHLKLQLLLRLLFIFSITSNNLYFINSDELLNFTKFHIFKNERPYIITKPVSF</sequence>
<keyword evidence="2" id="KW-1185">Reference proteome</keyword>
<feature type="non-terminal residue" evidence="1">
    <location>
        <position position="76"/>
    </location>
</feature>
<accession>A0A087UYJ6</accession>
<reference evidence="1 2" key="1">
    <citation type="submission" date="2013-11" db="EMBL/GenBank/DDBJ databases">
        <title>Genome sequencing of Stegodyphus mimosarum.</title>
        <authorList>
            <person name="Bechsgaard J."/>
        </authorList>
    </citation>
    <scope>NUCLEOTIDE SEQUENCE [LARGE SCALE GENOMIC DNA]</scope>
</reference>
<dbReference type="EMBL" id="KK122288">
    <property type="protein sequence ID" value="KFM82435.1"/>
    <property type="molecule type" value="Genomic_DNA"/>
</dbReference>
<gene>
    <name evidence="1" type="ORF">X975_22515</name>
</gene>
<proteinExistence type="predicted"/>
<dbReference type="AlphaFoldDB" id="A0A087UYJ6"/>
<protein>
    <submittedName>
        <fullName evidence="1">Uncharacterized protein</fullName>
    </submittedName>
</protein>
<evidence type="ECO:0000313" key="1">
    <source>
        <dbReference type="EMBL" id="KFM82435.1"/>
    </source>
</evidence>
<dbReference type="Proteomes" id="UP000054359">
    <property type="component" value="Unassembled WGS sequence"/>
</dbReference>
<feature type="non-terminal residue" evidence="1">
    <location>
        <position position="1"/>
    </location>
</feature>
<name>A0A087UYJ6_STEMI</name>
<evidence type="ECO:0000313" key="2">
    <source>
        <dbReference type="Proteomes" id="UP000054359"/>
    </source>
</evidence>